<keyword evidence="4" id="KW-1185">Reference proteome</keyword>
<dbReference type="VEuPathDB" id="FungiDB:I302_08592"/>
<dbReference type="GeneID" id="30212991"/>
<reference evidence="2" key="3">
    <citation type="submission" date="2014-01" db="EMBL/GenBank/DDBJ databases">
        <title>Evolution of pathogenesis and genome organization in the Tremellales.</title>
        <authorList>
            <person name="Cuomo C."/>
            <person name="Litvintseva A."/>
            <person name="Heitman J."/>
            <person name="Chen Y."/>
            <person name="Sun S."/>
            <person name="Springer D."/>
            <person name="Dromer F."/>
            <person name="Young S."/>
            <person name="Zeng Q."/>
            <person name="Chapman S."/>
            <person name="Gujja S."/>
            <person name="Saif S."/>
            <person name="Birren B."/>
        </authorList>
    </citation>
    <scope>NUCLEOTIDE SEQUENCE</scope>
    <source>
        <strain evidence="2">CBS 10118</strain>
    </source>
</reference>
<evidence type="ECO:0000313" key="2">
    <source>
        <dbReference type="EMBL" id="OCF21813.1"/>
    </source>
</evidence>
<sequence>MIKFSNTFFLLSLLVAVTANPLSRRQGGSLDDIPRGTDAPSTDGWKQYIHPKGRNDLCISAIPGDENYYSGQKVALTYCETSPAPIETNFQQWVISPTPNNLIQIPGHNVCLQSGNTTLDEDRFPHTVFEDGQAVWLGWCNLVEEGEKWVVEGDEIWIGNNDIKSLDDVGVLRDLEIRECSGDISQVRHD</sequence>
<reference evidence="2" key="1">
    <citation type="submission" date="2013-07" db="EMBL/GenBank/DDBJ databases">
        <title>The Genome Sequence of Cryptococcus bestiolae CBS10118.</title>
        <authorList>
            <consortium name="The Broad Institute Genome Sequencing Platform"/>
            <person name="Cuomo C."/>
            <person name="Litvintseva A."/>
            <person name="Chen Y."/>
            <person name="Heitman J."/>
            <person name="Sun S."/>
            <person name="Springer D."/>
            <person name="Dromer F."/>
            <person name="Young S.K."/>
            <person name="Zeng Q."/>
            <person name="Gargeya S."/>
            <person name="Fitzgerald M."/>
            <person name="Abouelleil A."/>
            <person name="Alvarado L."/>
            <person name="Berlin A.M."/>
            <person name="Chapman S.B."/>
            <person name="Dewar J."/>
            <person name="Goldberg J."/>
            <person name="Griggs A."/>
            <person name="Gujja S."/>
            <person name="Hansen M."/>
            <person name="Howarth C."/>
            <person name="Imamovic A."/>
            <person name="Larimer J."/>
            <person name="McCowan C."/>
            <person name="Murphy C."/>
            <person name="Pearson M."/>
            <person name="Priest M."/>
            <person name="Roberts A."/>
            <person name="Saif S."/>
            <person name="Shea T."/>
            <person name="Sykes S."/>
            <person name="Wortman J."/>
            <person name="Nusbaum C."/>
            <person name="Birren B."/>
        </authorList>
    </citation>
    <scope>NUCLEOTIDE SEQUENCE [LARGE SCALE GENOMIC DNA]</scope>
    <source>
        <strain evidence="2">CBS 10118</strain>
    </source>
</reference>
<evidence type="ECO:0000256" key="1">
    <source>
        <dbReference type="SAM" id="SignalP"/>
    </source>
</evidence>
<dbReference type="InterPro" id="IPR035992">
    <property type="entry name" value="Ricin_B-like_lectins"/>
</dbReference>
<dbReference type="Proteomes" id="UP000092730">
    <property type="component" value="Chromosome 3"/>
</dbReference>
<dbReference type="AlphaFoldDB" id="A0A1B9FSS5"/>
<keyword evidence="1" id="KW-0732">Signal</keyword>
<evidence type="ECO:0000313" key="3">
    <source>
        <dbReference type="EMBL" id="WVW83285.1"/>
    </source>
</evidence>
<evidence type="ECO:0000313" key="4">
    <source>
        <dbReference type="Proteomes" id="UP000092730"/>
    </source>
</evidence>
<dbReference type="EMBL" id="KI894026">
    <property type="protein sequence ID" value="OCF21813.1"/>
    <property type="molecule type" value="Genomic_DNA"/>
</dbReference>
<dbReference type="SUPFAM" id="SSF50370">
    <property type="entry name" value="Ricin B-like lectins"/>
    <property type="match status" value="1"/>
</dbReference>
<dbReference type="PROSITE" id="PS50231">
    <property type="entry name" value="RICIN_B_LECTIN"/>
    <property type="match status" value="1"/>
</dbReference>
<reference evidence="3" key="4">
    <citation type="submission" date="2024-02" db="EMBL/GenBank/DDBJ databases">
        <title>Comparative genomics of Cryptococcus and Kwoniella reveals pathogenesis evolution and contrasting modes of karyotype evolution via chromosome fusion or intercentromeric recombination.</title>
        <authorList>
            <person name="Coelho M.A."/>
            <person name="David-Palma M."/>
            <person name="Shea T."/>
            <person name="Bowers K."/>
            <person name="McGinley-Smith S."/>
            <person name="Mohammad A.W."/>
            <person name="Gnirke A."/>
            <person name="Yurkov A.M."/>
            <person name="Nowrousian M."/>
            <person name="Sun S."/>
            <person name="Cuomo C.A."/>
            <person name="Heitman J."/>
        </authorList>
    </citation>
    <scope>NUCLEOTIDE SEQUENCE</scope>
    <source>
        <strain evidence="3">CBS 10118</strain>
    </source>
</reference>
<dbReference type="KEGG" id="kbi:30212991"/>
<gene>
    <name evidence="2" type="ORF">I302_08592</name>
    <name evidence="3" type="ORF">I302_105304</name>
</gene>
<feature type="chain" id="PRO_5042334613" evidence="1">
    <location>
        <begin position="20"/>
        <end position="190"/>
    </location>
</feature>
<organism evidence="2">
    <name type="scientific">Kwoniella bestiolae CBS 10118</name>
    <dbReference type="NCBI Taxonomy" id="1296100"/>
    <lineage>
        <taxon>Eukaryota</taxon>
        <taxon>Fungi</taxon>
        <taxon>Dikarya</taxon>
        <taxon>Basidiomycota</taxon>
        <taxon>Agaricomycotina</taxon>
        <taxon>Tremellomycetes</taxon>
        <taxon>Tremellales</taxon>
        <taxon>Cryptococcaceae</taxon>
        <taxon>Kwoniella</taxon>
    </lineage>
</organism>
<name>A0A1B9FSS5_9TREE</name>
<feature type="signal peptide" evidence="1">
    <location>
        <begin position="1"/>
        <end position="19"/>
    </location>
</feature>
<dbReference type="EMBL" id="CP144543">
    <property type="protein sequence ID" value="WVW83285.1"/>
    <property type="molecule type" value="Genomic_DNA"/>
</dbReference>
<proteinExistence type="predicted"/>
<dbReference type="RefSeq" id="XP_019042883.1">
    <property type="nucleotide sequence ID" value="XM_019195170.1"/>
</dbReference>
<reference evidence="3" key="2">
    <citation type="submission" date="2013-07" db="EMBL/GenBank/DDBJ databases">
        <authorList>
            <consortium name="The Broad Institute Genome Sequencing Platform"/>
            <person name="Cuomo C."/>
            <person name="Litvintseva A."/>
            <person name="Chen Y."/>
            <person name="Heitman J."/>
            <person name="Sun S."/>
            <person name="Springer D."/>
            <person name="Dromer F."/>
            <person name="Young S.K."/>
            <person name="Zeng Q."/>
            <person name="Gargeya S."/>
            <person name="Fitzgerald M."/>
            <person name="Abouelleil A."/>
            <person name="Alvarado L."/>
            <person name="Berlin A.M."/>
            <person name="Chapman S.B."/>
            <person name="Dewar J."/>
            <person name="Goldberg J."/>
            <person name="Griggs A."/>
            <person name="Gujja S."/>
            <person name="Hansen M."/>
            <person name="Howarth C."/>
            <person name="Imamovic A."/>
            <person name="Larimer J."/>
            <person name="McCowan C."/>
            <person name="Murphy C."/>
            <person name="Pearson M."/>
            <person name="Priest M."/>
            <person name="Roberts A."/>
            <person name="Saif S."/>
            <person name="Shea T."/>
            <person name="Sykes S."/>
            <person name="Wortman J."/>
            <person name="Nusbaum C."/>
            <person name="Birren B."/>
        </authorList>
    </citation>
    <scope>NUCLEOTIDE SEQUENCE</scope>
    <source>
        <strain evidence="3">CBS 10118</strain>
    </source>
</reference>
<protein>
    <submittedName>
        <fullName evidence="2">Uncharacterized protein</fullName>
    </submittedName>
</protein>
<accession>A0A1B9FSS5</accession>